<dbReference type="RefSeq" id="WP_136141185.1">
    <property type="nucleotide sequence ID" value="NZ_CP039247.1"/>
</dbReference>
<name>A0A4P7QHF5_9CORY</name>
<dbReference type="OrthoDB" id="4420002at2"/>
<dbReference type="Proteomes" id="UP000296352">
    <property type="component" value="Chromosome"/>
</dbReference>
<proteinExistence type="predicted"/>
<organism evidence="1 2">
    <name type="scientific">Corynebacterium endometrii</name>
    <dbReference type="NCBI Taxonomy" id="2488819"/>
    <lineage>
        <taxon>Bacteria</taxon>
        <taxon>Bacillati</taxon>
        <taxon>Actinomycetota</taxon>
        <taxon>Actinomycetes</taxon>
        <taxon>Mycobacteriales</taxon>
        <taxon>Corynebacteriaceae</taxon>
        <taxon>Corynebacterium</taxon>
    </lineage>
</organism>
<evidence type="ECO:0000313" key="2">
    <source>
        <dbReference type="Proteomes" id="UP000296352"/>
    </source>
</evidence>
<protein>
    <submittedName>
        <fullName evidence="1">Uncharacterized protein</fullName>
    </submittedName>
</protein>
<dbReference type="AlphaFoldDB" id="A0A4P7QHF5"/>
<dbReference type="EMBL" id="CP039247">
    <property type="protein sequence ID" value="QCB28446.1"/>
    <property type="molecule type" value="Genomic_DNA"/>
</dbReference>
<keyword evidence="2" id="KW-1185">Reference proteome</keyword>
<sequence length="126" mass="13987">MTIRSQFQSDIDEFMSDLESFATGSYLKEEEKEFWDEPFDVACLPKLKVLLEGAADGFDGLGNTPTGEALAAHFNSVYANLDAFNSKHADAVIEPEEKQELEDLFRKMAASTGAEEEALAQIPEFE</sequence>
<evidence type="ECO:0000313" key="1">
    <source>
        <dbReference type="EMBL" id="QCB28446.1"/>
    </source>
</evidence>
<accession>A0A4P7QHF5</accession>
<gene>
    <name evidence="1" type="ORF">CENDO_05830</name>
</gene>
<dbReference type="KEGG" id="cee:CENDO_05830"/>
<reference evidence="1 2" key="1">
    <citation type="submission" date="2019-04" db="EMBL/GenBank/DDBJ databases">
        <title>Corynebacterium endometrii sp. nov., isolated from the uterus of a cow with endometritis.</title>
        <authorList>
            <person name="Ballas P."/>
            <person name="Ruckert C."/>
            <person name="Wagener K."/>
            <person name="Drillich M."/>
            <person name="Kaempfer P."/>
            <person name="Busse H.-J."/>
            <person name="Ehling-Schulz M."/>
        </authorList>
    </citation>
    <scope>NUCLEOTIDE SEQUENCE [LARGE SCALE GENOMIC DNA]</scope>
    <source>
        <strain evidence="1 2">LMM-1653</strain>
    </source>
</reference>